<comment type="caution">
    <text evidence="11">The sequence shown here is derived from an EMBL/GenBank/DDBJ whole genome shotgun (WGS) entry which is preliminary data.</text>
</comment>
<dbReference type="PANTHER" id="PTHR12468">
    <property type="entry name" value="GPI MANNOSYLTRANSFERASE 2"/>
    <property type="match status" value="1"/>
</dbReference>
<keyword evidence="6 10" id="KW-0812">Transmembrane</keyword>
<reference evidence="11 12" key="1">
    <citation type="journal article" date="2014" name="BMC Genomics">
        <title>Comparison of environmental and isolate Sulfobacillus genomes reveals diverse carbon, sulfur, nitrogen, and hydrogen metabolisms.</title>
        <authorList>
            <person name="Justice N.B."/>
            <person name="Norman A."/>
            <person name="Brown C.T."/>
            <person name="Singh A."/>
            <person name="Thomas B.C."/>
            <person name="Banfield J.F."/>
        </authorList>
    </citation>
    <scope>NUCLEOTIDE SEQUENCE [LARGE SCALE GENOMIC DNA]</scope>
    <source>
        <strain evidence="11">AMDSBA5</strain>
    </source>
</reference>
<evidence type="ECO:0000256" key="2">
    <source>
        <dbReference type="ARBA" id="ARBA00004687"/>
    </source>
</evidence>
<keyword evidence="5" id="KW-0808">Transferase</keyword>
<keyword evidence="4" id="KW-0328">Glycosyltransferase</keyword>
<dbReference type="Proteomes" id="UP000242705">
    <property type="component" value="Unassembled WGS sequence"/>
</dbReference>
<keyword evidence="9 10" id="KW-0472">Membrane</keyword>
<dbReference type="GO" id="GO:0006506">
    <property type="term" value="P:GPI anchor biosynthetic process"/>
    <property type="evidence" value="ECO:0007669"/>
    <property type="project" value="UniProtKB-UniPathway"/>
</dbReference>
<sequence length="405" mass="46755">MGQQLTRQDESRVDRASSSRVGLSQMALLMFVVVLSRAFFQEIGTLAYIYLPHAWVDAPQGEIPPHGGLWFQSLVGFWAHWDGYWYLSIAQYGYQGRPTATAFFPLYPWLLHLLGATIWAGIALSLFFFASSSLFLFLWAQKEWDVHVAWMAVVVYAFFPTAYYLSAVYTESLYMTWVFLTLYLVQARHYRLAFITTALATLTSIYGLLLAALLFVRIWQREKDFWRAVGYSLGPVVGLGIYMVFLTWRFHDPLIFQSVQSNWGRHFAWPWVTLSQAVHDAWLHHQALWNFPQLFATGPAHGFDINFYDALFMMFSLIMVIIYGRYLPLYLWAYLVPALCVTLFFPSAKQPLMSFPRLIFEDFPILLATAIGLTRQSFWRTGYWVGSLYLGALLTALFATAHWVA</sequence>
<dbReference type="InterPro" id="IPR007315">
    <property type="entry name" value="PIG-V/Gpi18"/>
</dbReference>
<dbReference type="GO" id="GO:0031501">
    <property type="term" value="C:mannosyltransferase complex"/>
    <property type="evidence" value="ECO:0007669"/>
    <property type="project" value="TreeGrafter"/>
</dbReference>
<proteinExistence type="predicted"/>
<evidence type="ECO:0000256" key="9">
    <source>
        <dbReference type="ARBA" id="ARBA00023136"/>
    </source>
</evidence>
<feature type="transmembrane region" description="Helical" evidence="10">
    <location>
        <begin position="381"/>
        <end position="404"/>
    </location>
</feature>
<evidence type="ECO:0000256" key="5">
    <source>
        <dbReference type="ARBA" id="ARBA00022679"/>
    </source>
</evidence>
<protein>
    <recommendedName>
        <fullName evidence="13">Glycosyltransferase RgtA/B/C/D-like domain-containing protein</fullName>
    </recommendedName>
</protein>
<feature type="transmembrane region" description="Helical" evidence="10">
    <location>
        <begin position="190"/>
        <end position="216"/>
    </location>
</feature>
<evidence type="ECO:0000256" key="4">
    <source>
        <dbReference type="ARBA" id="ARBA00022676"/>
    </source>
</evidence>
<dbReference type="GO" id="GO:0000009">
    <property type="term" value="F:alpha-1,6-mannosyltransferase activity"/>
    <property type="evidence" value="ECO:0007669"/>
    <property type="project" value="InterPro"/>
</dbReference>
<comment type="subcellular location">
    <subcellularLocation>
        <location evidence="1">Endoplasmic reticulum membrane</location>
        <topology evidence="1">Multi-pass membrane protein</topology>
    </subcellularLocation>
</comment>
<comment type="pathway">
    <text evidence="2">Glycolipid biosynthesis; glycosylphosphatidylinositol-anchor biosynthesis.</text>
</comment>
<keyword evidence="8 10" id="KW-1133">Transmembrane helix</keyword>
<evidence type="ECO:0000256" key="10">
    <source>
        <dbReference type="SAM" id="Phobius"/>
    </source>
</evidence>
<evidence type="ECO:0008006" key="13">
    <source>
        <dbReference type="Google" id="ProtNLM"/>
    </source>
</evidence>
<dbReference type="UniPathway" id="UPA00196"/>
<feature type="transmembrane region" description="Helical" evidence="10">
    <location>
        <begin position="109"/>
        <end position="136"/>
    </location>
</feature>
<feature type="transmembrane region" description="Helical" evidence="10">
    <location>
        <begin position="21"/>
        <end position="40"/>
    </location>
</feature>
<evidence type="ECO:0000313" key="12">
    <source>
        <dbReference type="Proteomes" id="UP000242705"/>
    </source>
</evidence>
<evidence type="ECO:0000256" key="1">
    <source>
        <dbReference type="ARBA" id="ARBA00004477"/>
    </source>
</evidence>
<evidence type="ECO:0000256" key="3">
    <source>
        <dbReference type="ARBA" id="ARBA00022502"/>
    </source>
</evidence>
<feature type="transmembrane region" description="Helical" evidence="10">
    <location>
        <begin position="329"/>
        <end position="348"/>
    </location>
</feature>
<dbReference type="PANTHER" id="PTHR12468:SF2">
    <property type="entry name" value="GPI MANNOSYLTRANSFERASE 2"/>
    <property type="match status" value="1"/>
</dbReference>
<evidence type="ECO:0000256" key="8">
    <source>
        <dbReference type="ARBA" id="ARBA00022989"/>
    </source>
</evidence>
<keyword evidence="7" id="KW-0256">Endoplasmic reticulum</keyword>
<accession>A0A2T2WSQ8</accession>
<keyword evidence="3" id="KW-0337">GPI-anchor biosynthesis</keyword>
<gene>
    <name evidence="11" type="ORF">C7B47_12705</name>
</gene>
<name>A0A2T2WSQ8_SULTH</name>
<feature type="transmembrane region" description="Helical" evidence="10">
    <location>
        <begin position="354"/>
        <end position="374"/>
    </location>
</feature>
<feature type="transmembrane region" description="Helical" evidence="10">
    <location>
        <begin position="148"/>
        <end position="170"/>
    </location>
</feature>
<dbReference type="GO" id="GO:0016020">
    <property type="term" value="C:membrane"/>
    <property type="evidence" value="ECO:0007669"/>
    <property type="project" value="GOC"/>
</dbReference>
<dbReference type="EMBL" id="PXYX01000033">
    <property type="protein sequence ID" value="PSR25281.1"/>
    <property type="molecule type" value="Genomic_DNA"/>
</dbReference>
<organism evidence="11 12">
    <name type="scientific">Sulfobacillus thermosulfidooxidans</name>
    <dbReference type="NCBI Taxonomy" id="28034"/>
    <lineage>
        <taxon>Bacteria</taxon>
        <taxon>Bacillati</taxon>
        <taxon>Bacillota</taxon>
        <taxon>Clostridia</taxon>
        <taxon>Eubacteriales</taxon>
        <taxon>Clostridiales Family XVII. Incertae Sedis</taxon>
        <taxon>Sulfobacillus</taxon>
    </lineage>
</organism>
<dbReference type="GO" id="GO:0004376">
    <property type="term" value="F:GPI mannosyltransferase activity"/>
    <property type="evidence" value="ECO:0007669"/>
    <property type="project" value="InterPro"/>
</dbReference>
<evidence type="ECO:0000313" key="11">
    <source>
        <dbReference type="EMBL" id="PSR25281.1"/>
    </source>
</evidence>
<feature type="transmembrane region" description="Helical" evidence="10">
    <location>
        <begin position="305"/>
        <end position="322"/>
    </location>
</feature>
<evidence type="ECO:0000256" key="6">
    <source>
        <dbReference type="ARBA" id="ARBA00022692"/>
    </source>
</evidence>
<feature type="transmembrane region" description="Helical" evidence="10">
    <location>
        <begin position="228"/>
        <end position="248"/>
    </location>
</feature>
<evidence type="ECO:0000256" key="7">
    <source>
        <dbReference type="ARBA" id="ARBA00022824"/>
    </source>
</evidence>
<dbReference type="AlphaFoldDB" id="A0A2T2WSQ8"/>